<comment type="caution">
    <text evidence="1">The sequence shown here is derived from an EMBL/GenBank/DDBJ whole genome shotgun (WGS) entry which is preliminary data.</text>
</comment>
<gene>
    <name evidence="1" type="ORF">ACFQ4R_05815</name>
</gene>
<reference evidence="2" key="1">
    <citation type="journal article" date="2019" name="Int. J. Syst. Evol. Microbiol.">
        <title>The Global Catalogue of Microorganisms (GCM) 10K type strain sequencing project: providing services to taxonomists for standard genome sequencing and annotation.</title>
        <authorList>
            <consortium name="The Broad Institute Genomics Platform"/>
            <consortium name="The Broad Institute Genome Sequencing Center for Infectious Disease"/>
            <person name="Wu L."/>
            <person name="Ma J."/>
        </authorList>
    </citation>
    <scope>NUCLEOTIDE SEQUENCE [LARGE SCALE GENOMIC DNA]</scope>
    <source>
        <strain evidence="2">CCM 8937</strain>
    </source>
</reference>
<evidence type="ECO:0000313" key="1">
    <source>
        <dbReference type="EMBL" id="MFD1411116.1"/>
    </source>
</evidence>
<name>A0ABW4BN37_9LACO</name>
<dbReference type="Proteomes" id="UP001597191">
    <property type="component" value="Unassembled WGS sequence"/>
</dbReference>
<keyword evidence="2" id="KW-1185">Reference proteome</keyword>
<evidence type="ECO:0000313" key="2">
    <source>
        <dbReference type="Proteomes" id="UP001597191"/>
    </source>
</evidence>
<accession>A0ABW4BN37</accession>
<sequence>MFTKNQQTSAQSIYNGYVRPFLKEKDGFTHVFMINSFSKWINQNFGLEDKYTTQIDEIVVDLQKDGYELVDIKLGVIQDQGISKSSEGFYTLIMYK</sequence>
<protein>
    <submittedName>
        <fullName evidence="1">Uncharacterized protein</fullName>
    </submittedName>
</protein>
<dbReference type="RefSeq" id="WP_379880546.1">
    <property type="nucleotide sequence ID" value="NZ_JBHTOH010000035.1"/>
</dbReference>
<proteinExistence type="predicted"/>
<organism evidence="1 2">
    <name type="scientific">Lapidilactobacillus gannanensis</name>
    <dbReference type="NCBI Taxonomy" id="2486002"/>
    <lineage>
        <taxon>Bacteria</taxon>
        <taxon>Bacillati</taxon>
        <taxon>Bacillota</taxon>
        <taxon>Bacilli</taxon>
        <taxon>Lactobacillales</taxon>
        <taxon>Lactobacillaceae</taxon>
        <taxon>Lapidilactobacillus</taxon>
    </lineage>
</organism>
<dbReference type="EMBL" id="JBHTOH010000035">
    <property type="protein sequence ID" value="MFD1411116.1"/>
    <property type="molecule type" value="Genomic_DNA"/>
</dbReference>